<dbReference type="Pfam" id="PF07332">
    <property type="entry name" value="Phage_holin_3_6"/>
    <property type="match status" value="1"/>
</dbReference>
<dbReference type="InterPro" id="IPR009937">
    <property type="entry name" value="Phage_holin_3_6"/>
</dbReference>
<dbReference type="RefSeq" id="WP_365517060.1">
    <property type="nucleotide sequence ID" value="NZ_JBFANW010000852.1"/>
</dbReference>
<feature type="compositionally biased region" description="Low complexity" evidence="1">
    <location>
        <begin position="1"/>
        <end position="11"/>
    </location>
</feature>
<accession>A0ABW8EFW8</accession>
<dbReference type="EMBL" id="JBIUYY010000005">
    <property type="protein sequence ID" value="MFJ2822134.1"/>
    <property type="molecule type" value="Genomic_DNA"/>
</dbReference>
<keyword evidence="2" id="KW-0812">Transmembrane</keyword>
<dbReference type="Proteomes" id="UP001617351">
    <property type="component" value="Unassembled WGS sequence"/>
</dbReference>
<protein>
    <submittedName>
        <fullName evidence="3">Phage holin family protein</fullName>
    </submittedName>
</protein>
<name>A0ABW8EFW8_STRT5</name>
<feature type="transmembrane region" description="Helical" evidence="2">
    <location>
        <begin position="75"/>
        <end position="95"/>
    </location>
</feature>
<keyword evidence="2" id="KW-1133">Transmembrane helix</keyword>
<keyword evidence="2" id="KW-0472">Membrane</keyword>
<organism evidence="3 4">
    <name type="scientific">Streptomyces toxytricini</name>
    <name type="common">Actinomyces toxytricini</name>
    <dbReference type="NCBI Taxonomy" id="67369"/>
    <lineage>
        <taxon>Bacteria</taxon>
        <taxon>Bacillati</taxon>
        <taxon>Actinomycetota</taxon>
        <taxon>Actinomycetes</taxon>
        <taxon>Kitasatosporales</taxon>
        <taxon>Streptomycetaceae</taxon>
        <taxon>Streptomyces</taxon>
    </lineage>
</organism>
<sequence length="150" mass="15646">MAMSSAERATAPRPPGPRPGLSPAGAEPSLGTLVGEVGADLSLLVRDEIELAKAELKEETAKAAKAGSLLGGAGYAGHLALLLGSLTVVFALSYLMPAACAALTVTVLWAVAGAVMYAAGRRRMREVHMKPEQTVETLKEDARWARHLKS</sequence>
<gene>
    <name evidence="3" type="ORF">ACIO7M_13590</name>
</gene>
<feature type="transmembrane region" description="Helical" evidence="2">
    <location>
        <begin position="101"/>
        <end position="120"/>
    </location>
</feature>
<keyword evidence="4" id="KW-1185">Reference proteome</keyword>
<feature type="region of interest" description="Disordered" evidence="1">
    <location>
        <begin position="1"/>
        <end position="27"/>
    </location>
</feature>
<proteinExistence type="predicted"/>
<comment type="caution">
    <text evidence="3">The sequence shown here is derived from an EMBL/GenBank/DDBJ whole genome shotgun (WGS) entry which is preliminary data.</text>
</comment>
<evidence type="ECO:0000313" key="4">
    <source>
        <dbReference type="Proteomes" id="UP001617351"/>
    </source>
</evidence>
<evidence type="ECO:0000256" key="1">
    <source>
        <dbReference type="SAM" id="MobiDB-lite"/>
    </source>
</evidence>
<evidence type="ECO:0000313" key="3">
    <source>
        <dbReference type="EMBL" id="MFJ2822134.1"/>
    </source>
</evidence>
<reference evidence="3 4" key="1">
    <citation type="submission" date="2024-10" db="EMBL/GenBank/DDBJ databases">
        <title>The Natural Products Discovery Center: Release of the First 8490 Sequenced Strains for Exploring Actinobacteria Biosynthetic Diversity.</title>
        <authorList>
            <person name="Kalkreuter E."/>
            <person name="Kautsar S.A."/>
            <person name="Yang D."/>
            <person name="Bader C.D."/>
            <person name="Teijaro C.N."/>
            <person name="Fluegel L."/>
            <person name="Davis C.M."/>
            <person name="Simpson J.R."/>
            <person name="Lauterbach L."/>
            <person name="Steele A.D."/>
            <person name="Gui C."/>
            <person name="Meng S."/>
            <person name="Li G."/>
            <person name="Viehrig K."/>
            <person name="Ye F."/>
            <person name="Su P."/>
            <person name="Kiefer A.F."/>
            <person name="Nichols A."/>
            <person name="Cepeda A.J."/>
            <person name="Yan W."/>
            <person name="Fan B."/>
            <person name="Jiang Y."/>
            <person name="Adhikari A."/>
            <person name="Zheng C.-J."/>
            <person name="Schuster L."/>
            <person name="Cowan T.M."/>
            <person name="Smanski M.J."/>
            <person name="Chevrette M.G."/>
            <person name="De Carvalho L.P.S."/>
            <person name="Shen B."/>
        </authorList>
    </citation>
    <scope>NUCLEOTIDE SEQUENCE [LARGE SCALE GENOMIC DNA]</scope>
    <source>
        <strain evidence="3 4">NPDC087220</strain>
    </source>
</reference>
<evidence type="ECO:0000256" key="2">
    <source>
        <dbReference type="SAM" id="Phobius"/>
    </source>
</evidence>